<feature type="transmembrane region" description="Helical" evidence="1">
    <location>
        <begin position="27"/>
        <end position="50"/>
    </location>
</feature>
<name>E6QNL7_9ZZZZ</name>
<organism evidence="2">
    <name type="scientific">mine drainage metagenome</name>
    <dbReference type="NCBI Taxonomy" id="410659"/>
    <lineage>
        <taxon>unclassified sequences</taxon>
        <taxon>metagenomes</taxon>
        <taxon>ecological metagenomes</taxon>
    </lineage>
</organism>
<keyword evidence="1" id="KW-0812">Transmembrane</keyword>
<dbReference type="AlphaFoldDB" id="E6QNL7"/>
<evidence type="ECO:0000313" key="2">
    <source>
        <dbReference type="EMBL" id="CBI08838.1"/>
    </source>
</evidence>
<protein>
    <submittedName>
        <fullName evidence="2">Uncharacterized protein</fullName>
    </submittedName>
</protein>
<gene>
    <name evidence="2" type="ORF">CARN6_2354</name>
</gene>
<reference evidence="2" key="1">
    <citation type="submission" date="2009-10" db="EMBL/GenBank/DDBJ databases">
        <title>Diversity of trophic interactions inside an arsenic-rich microbial ecosystem.</title>
        <authorList>
            <person name="Bertin P.N."/>
            <person name="Heinrich-Salmeron A."/>
            <person name="Pelletier E."/>
            <person name="Goulhen-Chollet F."/>
            <person name="Arsene-Ploetze F."/>
            <person name="Gallien S."/>
            <person name="Calteau A."/>
            <person name="Vallenet D."/>
            <person name="Casiot C."/>
            <person name="Chane-Woon-Ming B."/>
            <person name="Giloteaux L."/>
            <person name="Barakat M."/>
            <person name="Bonnefoy V."/>
            <person name="Bruneel O."/>
            <person name="Chandler M."/>
            <person name="Cleiss J."/>
            <person name="Duran R."/>
            <person name="Elbaz-Poulichet F."/>
            <person name="Fonknechten N."/>
            <person name="Lauga B."/>
            <person name="Mornico D."/>
            <person name="Ortet P."/>
            <person name="Schaeffer C."/>
            <person name="Siguier P."/>
            <person name="Alexander Thil Smith A."/>
            <person name="Van Dorsselaer A."/>
            <person name="Weissenbach J."/>
            <person name="Medigue C."/>
            <person name="Le Paslier D."/>
        </authorList>
    </citation>
    <scope>NUCLEOTIDE SEQUENCE</scope>
</reference>
<sequence>MCFISLSHPFFPFYHLLILMVQHPHLLFSQMVLFLHLSCLLVGHYSHFLLEHQNVRTLLTLPLHV</sequence>
<evidence type="ECO:0000256" key="1">
    <source>
        <dbReference type="SAM" id="Phobius"/>
    </source>
</evidence>
<dbReference type="EMBL" id="CABQ01000281">
    <property type="protein sequence ID" value="CBI08838.1"/>
    <property type="molecule type" value="Genomic_DNA"/>
</dbReference>
<proteinExistence type="predicted"/>
<comment type="caution">
    <text evidence="2">The sequence shown here is derived from an EMBL/GenBank/DDBJ whole genome shotgun (WGS) entry which is preliminary data.</text>
</comment>
<accession>E6QNL7</accession>
<keyword evidence="1" id="KW-0472">Membrane</keyword>
<keyword evidence="1" id="KW-1133">Transmembrane helix</keyword>